<proteinExistence type="predicted"/>
<name>A0A1M4ZRM7_9BACT</name>
<feature type="signal peptide" evidence="3">
    <location>
        <begin position="1"/>
        <end position="17"/>
    </location>
</feature>
<sequence length="411" mass="46851">MKLKALLFLLVVTICLSGCTGGKDKVPQDVKLGSWDYSWMQQVKKGLEDGNPDYSAALDLLILDADQAMRDGVYSVTFKDLVPPGGSKHDYMSMGPYWWPNPDTPDGLPYIRRDGEVNPEGAKLDRTQLGKLTNAMRSLSIAWFFTDKKEYAEKAAELLRVWFLDPETLMNPHLNYGQSIPGITDGRFIGIIDGYSFVTLVDAIALIEASGALSAHEKTGLKNWFEEYFIWLSEGEFGKQEEDYKNNHSVAFDVQSSAIAYFLGKNDYIRKKAEEIPHRRIDPMIEADGRQPEELIRTRAYGYSVGNLRNFFNAGRFAQTVGVDIFDYVNPKGGSLQKALDYLVGFIGHEEDWPYEEISSWENFENNLGLLVRRAVCIYKDEAYLDLWKNTFQKRMESDWRLLVEPECDVD</sequence>
<evidence type="ECO:0000256" key="2">
    <source>
        <dbReference type="ARBA" id="ARBA00023239"/>
    </source>
</evidence>
<protein>
    <submittedName>
        <fullName evidence="5">Alginate lyase</fullName>
    </submittedName>
</protein>
<dbReference type="GO" id="GO:0016829">
    <property type="term" value="F:lyase activity"/>
    <property type="evidence" value="ECO:0007669"/>
    <property type="project" value="UniProtKB-KW"/>
</dbReference>
<feature type="domain" description="Alginate lyase" evidence="4">
    <location>
        <begin position="80"/>
        <end position="353"/>
    </location>
</feature>
<evidence type="ECO:0000256" key="1">
    <source>
        <dbReference type="ARBA" id="ARBA00022729"/>
    </source>
</evidence>
<dbReference type="EMBL" id="FQUM01000004">
    <property type="protein sequence ID" value="SHF20565.1"/>
    <property type="molecule type" value="Genomic_DNA"/>
</dbReference>
<dbReference type="InterPro" id="IPR008397">
    <property type="entry name" value="Alginate_lyase_dom"/>
</dbReference>
<evidence type="ECO:0000313" key="6">
    <source>
        <dbReference type="Proteomes" id="UP000184164"/>
    </source>
</evidence>
<organism evidence="5 6">
    <name type="scientific">Mariniphaga anaerophila</name>
    <dbReference type="NCBI Taxonomy" id="1484053"/>
    <lineage>
        <taxon>Bacteria</taxon>
        <taxon>Pseudomonadati</taxon>
        <taxon>Bacteroidota</taxon>
        <taxon>Bacteroidia</taxon>
        <taxon>Marinilabiliales</taxon>
        <taxon>Prolixibacteraceae</taxon>
        <taxon>Mariniphaga</taxon>
    </lineage>
</organism>
<evidence type="ECO:0000259" key="4">
    <source>
        <dbReference type="Pfam" id="PF05426"/>
    </source>
</evidence>
<gene>
    <name evidence="5" type="ORF">SAMN05444274_10436</name>
</gene>
<dbReference type="InterPro" id="IPR008929">
    <property type="entry name" value="Chondroitin_lyas"/>
</dbReference>
<dbReference type="Proteomes" id="UP000184164">
    <property type="component" value="Unassembled WGS sequence"/>
</dbReference>
<dbReference type="Gene3D" id="1.50.10.100">
    <property type="entry name" value="Chondroitin AC/alginate lyase"/>
    <property type="match status" value="1"/>
</dbReference>
<dbReference type="RefSeq" id="WP_073000965.1">
    <property type="nucleotide sequence ID" value="NZ_FQUM01000004.1"/>
</dbReference>
<dbReference type="Pfam" id="PF05426">
    <property type="entry name" value="Alginate_lyase"/>
    <property type="match status" value="1"/>
</dbReference>
<keyword evidence="2 5" id="KW-0456">Lyase</keyword>
<evidence type="ECO:0000313" key="5">
    <source>
        <dbReference type="EMBL" id="SHF20565.1"/>
    </source>
</evidence>
<dbReference type="OrthoDB" id="428577at2"/>
<keyword evidence="1 3" id="KW-0732">Signal</keyword>
<keyword evidence="6" id="KW-1185">Reference proteome</keyword>
<evidence type="ECO:0000256" key="3">
    <source>
        <dbReference type="SAM" id="SignalP"/>
    </source>
</evidence>
<accession>A0A1M4ZRM7</accession>
<dbReference type="AlphaFoldDB" id="A0A1M4ZRM7"/>
<feature type="chain" id="PRO_5013087169" evidence="3">
    <location>
        <begin position="18"/>
        <end position="411"/>
    </location>
</feature>
<dbReference type="SUPFAM" id="SSF48230">
    <property type="entry name" value="Chondroitin AC/alginate lyase"/>
    <property type="match status" value="1"/>
</dbReference>
<dbReference type="GO" id="GO:0042597">
    <property type="term" value="C:periplasmic space"/>
    <property type="evidence" value="ECO:0007669"/>
    <property type="project" value="InterPro"/>
</dbReference>
<dbReference type="STRING" id="1484053.SAMN05444274_10436"/>
<reference evidence="5 6" key="1">
    <citation type="submission" date="2016-11" db="EMBL/GenBank/DDBJ databases">
        <authorList>
            <person name="Jaros S."/>
            <person name="Januszkiewicz K."/>
            <person name="Wedrychowicz H."/>
        </authorList>
    </citation>
    <scope>NUCLEOTIDE SEQUENCE [LARGE SCALE GENOMIC DNA]</scope>
    <source>
        <strain evidence="5 6">DSM 26910</strain>
    </source>
</reference>